<accession>A0A5C6BM70</accession>
<sequence length="265" mass="29553">MIDLRGRAQMSCWCLAAVVGFLIPTTCYALAGSRQVAKPGKPVRAQPHWPDGVEKFLNDPARTDGWSDFFSDWPSDVCNYVFQVKDADELNKLLIKFGKIKSFDLEVKLAPAKEPGSLGWVTKLPPGNGSAALFSIGNQKQVAQWYDRLETDIRPGESELKFDKRSGKIRFLAMPEAVPPTLTIYVDNPVVDLKNLRIPKRITVSAGHAVPPLFKSWNRVEKPDTRRPVKNPDVAPTLKAIAEFIARRDEAVKQDSSRPDPQSTD</sequence>
<dbReference type="AlphaFoldDB" id="A0A5C6BM70"/>
<comment type="caution">
    <text evidence="1">The sequence shown here is derived from an EMBL/GenBank/DDBJ whole genome shotgun (WGS) entry which is preliminary data.</text>
</comment>
<proteinExistence type="predicted"/>
<keyword evidence="2" id="KW-1185">Reference proteome</keyword>
<dbReference type="Proteomes" id="UP000320735">
    <property type="component" value="Unassembled WGS sequence"/>
</dbReference>
<evidence type="ECO:0000313" key="2">
    <source>
        <dbReference type="Proteomes" id="UP000320735"/>
    </source>
</evidence>
<name>A0A5C6BM70_9PLAN</name>
<evidence type="ECO:0000313" key="1">
    <source>
        <dbReference type="EMBL" id="TWU12209.1"/>
    </source>
</evidence>
<gene>
    <name evidence="1" type="ORF">CA54_10280</name>
</gene>
<protein>
    <submittedName>
        <fullName evidence="1">Uncharacterized protein</fullName>
    </submittedName>
</protein>
<dbReference type="EMBL" id="SJPP01000001">
    <property type="protein sequence ID" value="TWU12209.1"/>
    <property type="molecule type" value="Genomic_DNA"/>
</dbReference>
<organism evidence="1 2">
    <name type="scientific">Symmachiella macrocystis</name>
    <dbReference type="NCBI Taxonomy" id="2527985"/>
    <lineage>
        <taxon>Bacteria</taxon>
        <taxon>Pseudomonadati</taxon>
        <taxon>Planctomycetota</taxon>
        <taxon>Planctomycetia</taxon>
        <taxon>Planctomycetales</taxon>
        <taxon>Planctomycetaceae</taxon>
        <taxon>Symmachiella</taxon>
    </lineage>
</organism>
<reference evidence="1 2" key="1">
    <citation type="submission" date="2019-02" db="EMBL/GenBank/DDBJ databases">
        <title>Deep-cultivation of Planctomycetes and their phenomic and genomic characterization uncovers novel biology.</title>
        <authorList>
            <person name="Wiegand S."/>
            <person name="Jogler M."/>
            <person name="Boedeker C."/>
            <person name="Pinto D."/>
            <person name="Vollmers J."/>
            <person name="Rivas-Marin E."/>
            <person name="Kohn T."/>
            <person name="Peeters S.H."/>
            <person name="Heuer A."/>
            <person name="Rast P."/>
            <person name="Oberbeckmann S."/>
            <person name="Bunk B."/>
            <person name="Jeske O."/>
            <person name="Meyerdierks A."/>
            <person name="Storesund J.E."/>
            <person name="Kallscheuer N."/>
            <person name="Luecker S."/>
            <person name="Lage O.M."/>
            <person name="Pohl T."/>
            <person name="Merkel B.J."/>
            <person name="Hornburger P."/>
            <person name="Mueller R.-W."/>
            <person name="Bruemmer F."/>
            <person name="Labrenz M."/>
            <person name="Spormann A.M."/>
            <person name="Op Den Camp H."/>
            <person name="Overmann J."/>
            <person name="Amann R."/>
            <person name="Jetten M.S.M."/>
            <person name="Mascher T."/>
            <person name="Medema M.H."/>
            <person name="Devos D.P."/>
            <person name="Kaster A.-K."/>
            <person name="Ovreas L."/>
            <person name="Rohde M."/>
            <person name="Galperin M.Y."/>
            <person name="Jogler C."/>
        </authorList>
    </citation>
    <scope>NUCLEOTIDE SEQUENCE [LARGE SCALE GENOMIC DNA]</scope>
    <source>
        <strain evidence="1 2">CA54</strain>
    </source>
</reference>